<dbReference type="Proteomes" id="UP000036850">
    <property type="component" value="Unassembled WGS sequence"/>
</dbReference>
<dbReference type="SUPFAM" id="SSF53850">
    <property type="entry name" value="Periplasmic binding protein-like II"/>
    <property type="match status" value="1"/>
</dbReference>
<dbReference type="AlphaFoldDB" id="A0A0L0EV33"/>
<gene>
    <name evidence="3" type="ORF">AC626_05525</name>
</gene>
<sequence>MTRFKSILITSFMITLFGLSMSSTARTLQPERDIHPIPITVCFERWRPFSFIDQNGVARGMEVDLLKAAAKSINRSVEFTELPFKRCIANVKFGSTDFSLHVDKTDGLETFS</sequence>
<feature type="non-terminal residue" evidence="3">
    <location>
        <position position="112"/>
    </location>
</feature>
<dbReference type="EMBL" id="LFZX01000028">
    <property type="protein sequence ID" value="KNC68284.1"/>
    <property type="molecule type" value="Genomic_DNA"/>
</dbReference>
<comment type="caution">
    <text evidence="3">The sequence shown here is derived from an EMBL/GenBank/DDBJ whole genome shotgun (WGS) entry which is preliminary data.</text>
</comment>
<accession>A0A0L0EV33</accession>
<organism evidence="3 4">
    <name type="scientific">Pseudoalteromonas rubra</name>
    <dbReference type="NCBI Taxonomy" id="43658"/>
    <lineage>
        <taxon>Bacteria</taxon>
        <taxon>Pseudomonadati</taxon>
        <taxon>Pseudomonadota</taxon>
        <taxon>Gammaproteobacteria</taxon>
        <taxon>Alteromonadales</taxon>
        <taxon>Pseudoalteromonadaceae</taxon>
        <taxon>Pseudoalteromonas</taxon>
    </lineage>
</organism>
<feature type="signal peptide" evidence="1">
    <location>
        <begin position="1"/>
        <end position="25"/>
    </location>
</feature>
<evidence type="ECO:0000256" key="1">
    <source>
        <dbReference type="SAM" id="SignalP"/>
    </source>
</evidence>
<evidence type="ECO:0000313" key="4">
    <source>
        <dbReference type="Proteomes" id="UP000036850"/>
    </source>
</evidence>
<dbReference type="Gene3D" id="3.40.190.10">
    <property type="entry name" value="Periplasmic binding protein-like II"/>
    <property type="match status" value="1"/>
</dbReference>
<reference evidence="4" key="1">
    <citation type="submission" date="2015-07" db="EMBL/GenBank/DDBJ databases">
        <title>Draft genome sequence of a Pseudoalteromonas rubra strain, OCN096, isolated from Kaneohe Bay, Oahu, Hawaii.</title>
        <authorList>
            <person name="Beurmann S."/>
            <person name="Ushijima B."/>
            <person name="Belcaid M."/>
            <person name="Callahan S.M."/>
            <person name="Aeby G.S."/>
        </authorList>
    </citation>
    <scope>NUCLEOTIDE SEQUENCE [LARGE SCALE GENOMIC DNA]</scope>
    <source>
        <strain evidence="4">OCN096</strain>
    </source>
</reference>
<evidence type="ECO:0000313" key="3">
    <source>
        <dbReference type="EMBL" id="KNC68284.1"/>
    </source>
</evidence>
<feature type="domain" description="Solute-binding protein family 3/N-terminal" evidence="2">
    <location>
        <begin position="40"/>
        <end position="98"/>
    </location>
</feature>
<name>A0A0L0EV33_9GAMM</name>
<dbReference type="InterPro" id="IPR001638">
    <property type="entry name" value="Solute-binding_3/MltF_N"/>
</dbReference>
<proteinExistence type="predicted"/>
<evidence type="ECO:0000259" key="2">
    <source>
        <dbReference type="Pfam" id="PF00497"/>
    </source>
</evidence>
<dbReference type="OrthoDB" id="6285742at2"/>
<protein>
    <recommendedName>
        <fullName evidence="2">Solute-binding protein family 3/N-terminal domain-containing protein</fullName>
    </recommendedName>
</protein>
<keyword evidence="1" id="KW-0732">Signal</keyword>
<feature type="chain" id="PRO_5005538326" description="Solute-binding protein family 3/N-terminal domain-containing protein" evidence="1">
    <location>
        <begin position="26"/>
        <end position="112"/>
    </location>
</feature>
<dbReference type="Pfam" id="PF00497">
    <property type="entry name" value="SBP_bac_3"/>
    <property type="match status" value="1"/>
</dbReference>